<feature type="domain" description="Serine-threonine/tyrosine-protein kinase catalytic" evidence="1">
    <location>
        <begin position="126"/>
        <end position="167"/>
    </location>
</feature>
<accession>A0A915ZYH6</accession>
<dbReference type="EMBL" id="CAGKOT010000079">
    <property type="protein sequence ID" value="CAB5392862.1"/>
    <property type="molecule type" value="Genomic_DNA"/>
</dbReference>
<dbReference type="OrthoDB" id="6718656at2759"/>
<name>A0A915ZYH6_9GLOM</name>
<reference evidence="2" key="1">
    <citation type="submission" date="2020-05" db="EMBL/GenBank/DDBJ databases">
        <authorList>
            <person name="Rincon C."/>
            <person name="Sanders R I."/>
            <person name="Robbins C."/>
            <person name="Chaturvedi A."/>
        </authorList>
    </citation>
    <scope>NUCLEOTIDE SEQUENCE</scope>
    <source>
        <strain evidence="2">CHB12</strain>
    </source>
</reference>
<protein>
    <recommendedName>
        <fullName evidence="1">Serine-threonine/tyrosine-protein kinase catalytic domain-containing protein</fullName>
    </recommendedName>
</protein>
<proteinExistence type="predicted"/>
<dbReference type="GO" id="GO:0004672">
    <property type="term" value="F:protein kinase activity"/>
    <property type="evidence" value="ECO:0007669"/>
    <property type="project" value="InterPro"/>
</dbReference>
<comment type="caution">
    <text evidence="2">The sequence shown here is derived from an EMBL/GenBank/DDBJ whole genome shotgun (WGS) entry which is preliminary data.</text>
</comment>
<dbReference type="Proteomes" id="UP000684084">
    <property type="component" value="Unassembled WGS sequence"/>
</dbReference>
<organism evidence="2 3">
    <name type="scientific">Rhizophagus irregularis</name>
    <dbReference type="NCBI Taxonomy" id="588596"/>
    <lineage>
        <taxon>Eukaryota</taxon>
        <taxon>Fungi</taxon>
        <taxon>Fungi incertae sedis</taxon>
        <taxon>Mucoromycota</taxon>
        <taxon>Glomeromycotina</taxon>
        <taxon>Glomeromycetes</taxon>
        <taxon>Glomerales</taxon>
        <taxon>Glomeraceae</taxon>
        <taxon>Rhizophagus</taxon>
    </lineage>
</organism>
<sequence>MEEEWFFQQQGNKVTPKELKDCPDCGKPRISFGWGGFSSVYSALWMEGPRWIWDDGAQEWTRAGPMNVALKRLDNSQNISSSYIDQIKAYHKCLQSASLAGAFGITKDPTSNYMIVMKYYENAYDICNGERLEIPEDTPNFYSELMQQCWDNDPVKRPTASYLNEKLGEWIILICDDPTPSKVSDENSIAEEKRWKMISQLSKKITHPELHPEAYYTRLTTVSFPNYNDSNVRGRYKKFFHSYLSNVNVNHVNCRPHYVHSSVEPRPNRTQFIIPARIEILGPINEFTRFHEIHSEFI</sequence>
<dbReference type="InterPro" id="IPR001245">
    <property type="entry name" value="Ser-Thr/Tyr_kinase_cat_dom"/>
</dbReference>
<evidence type="ECO:0000313" key="2">
    <source>
        <dbReference type="EMBL" id="CAB5392862.1"/>
    </source>
</evidence>
<evidence type="ECO:0000313" key="3">
    <source>
        <dbReference type="Proteomes" id="UP000684084"/>
    </source>
</evidence>
<dbReference type="Pfam" id="PF07714">
    <property type="entry name" value="PK_Tyr_Ser-Thr"/>
    <property type="match status" value="1"/>
</dbReference>
<gene>
    <name evidence="2" type="ORF">CHRIB12_LOCUS22602</name>
</gene>
<evidence type="ECO:0000259" key="1">
    <source>
        <dbReference type="Pfam" id="PF07714"/>
    </source>
</evidence>
<dbReference type="VEuPathDB" id="FungiDB:RhiirFUN_005245"/>
<dbReference type="AlphaFoldDB" id="A0A915ZYH6"/>